<dbReference type="GO" id="GO:0016746">
    <property type="term" value="F:acyltransferase activity"/>
    <property type="evidence" value="ECO:0007669"/>
    <property type="project" value="InterPro"/>
</dbReference>
<dbReference type="InterPro" id="IPR055370">
    <property type="entry name" value="Lsr2_DNA-bd"/>
</dbReference>
<gene>
    <name evidence="3" type="ORF">OG549_29845</name>
</gene>
<dbReference type="AlphaFoldDB" id="A0AAU2VAL0"/>
<evidence type="ECO:0000313" key="3">
    <source>
        <dbReference type="EMBL" id="WTW64513.1"/>
    </source>
</evidence>
<evidence type="ECO:0000256" key="1">
    <source>
        <dbReference type="ARBA" id="ARBA00023125"/>
    </source>
</evidence>
<dbReference type="EMBL" id="CP108318">
    <property type="protein sequence ID" value="WTW64513.1"/>
    <property type="molecule type" value="Genomic_DNA"/>
</dbReference>
<dbReference type="Gene3D" id="4.10.320.10">
    <property type="entry name" value="E3-binding domain"/>
    <property type="match status" value="1"/>
</dbReference>
<feature type="domain" description="Lsr2 DNA-binding" evidence="2">
    <location>
        <begin position="231"/>
        <end position="263"/>
    </location>
</feature>
<organism evidence="3">
    <name type="scientific">Streptomyces sp. NBC_00003</name>
    <dbReference type="NCBI Taxonomy" id="2903608"/>
    <lineage>
        <taxon>Bacteria</taxon>
        <taxon>Bacillati</taxon>
        <taxon>Actinomycetota</taxon>
        <taxon>Actinomycetes</taxon>
        <taxon>Kitasatosporales</taxon>
        <taxon>Streptomycetaceae</taxon>
        <taxon>Streptomyces</taxon>
    </lineage>
</organism>
<reference evidence="3" key="1">
    <citation type="submission" date="2022-10" db="EMBL/GenBank/DDBJ databases">
        <title>The complete genomes of actinobacterial strains from the NBC collection.</title>
        <authorList>
            <person name="Joergensen T.S."/>
            <person name="Alvarez Arevalo M."/>
            <person name="Sterndorff E.B."/>
            <person name="Faurdal D."/>
            <person name="Vuksanovic O."/>
            <person name="Mourched A.-S."/>
            <person name="Charusanti P."/>
            <person name="Shaw S."/>
            <person name="Blin K."/>
            <person name="Weber T."/>
        </authorList>
    </citation>
    <scope>NUCLEOTIDE SEQUENCE</scope>
    <source>
        <strain evidence="3">NBC_00003</strain>
    </source>
</reference>
<dbReference type="GO" id="GO:0003677">
    <property type="term" value="F:DNA binding"/>
    <property type="evidence" value="ECO:0007669"/>
    <property type="project" value="UniProtKB-KW"/>
</dbReference>
<dbReference type="InterPro" id="IPR036625">
    <property type="entry name" value="E3-bd_dom_sf"/>
</dbReference>
<keyword evidence="1" id="KW-0238">DNA-binding</keyword>
<evidence type="ECO:0000259" key="2">
    <source>
        <dbReference type="Pfam" id="PF23359"/>
    </source>
</evidence>
<name>A0AAU2VAL0_9ACTN</name>
<sequence length="273" mass="29277">MRKTVQVISYETRTLCDGCIAKNATETEASEALTLGERSWDLCPVHAERFGSYLADALGGSAAVSEVTEVHDVEPVATANIVVAEHADVEHQDHEEQGNHVDVRHGQPVVGADVGNAVSQHDVPAGQHVNADVGVYVEPEPSVMVSGVVEGYDHDSVRDAVRNLGYRVVGRADETTVLLIAGHGAEKATAKLRDAMERKLACLDATVPGRFRDAVCRGELTGGDPIPEPVRKDAQAMREWARANGYNVSERGRISMQVKHAYKLAQQAGVVAA</sequence>
<proteinExistence type="predicted"/>
<protein>
    <submittedName>
        <fullName evidence="3">Lsr2 family protein</fullName>
    </submittedName>
</protein>
<accession>A0AAU2VAL0</accession>
<dbReference type="Pfam" id="PF23359">
    <property type="entry name" value="Lsr2_DNA-bd"/>
    <property type="match status" value="1"/>
</dbReference>